<proteinExistence type="predicted"/>
<dbReference type="InterPro" id="IPR025921">
    <property type="entry name" value="HmuY"/>
</dbReference>
<evidence type="ECO:0000313" key="2">
    <source>
        <dbReference type="Proteomes" id="UP000231879"/>
    </source>
</evidence>
<dbReference type="EMBL" id="NPDS01000004">
    <property type="protein sequence ID" value="PJZ57342.1"/>
    <property type="molecule type" value="Genomic_DNA"/>
</dbReference>
<dbReference type="CDD" id="cd12105">
    <property type="entry name" value="HmuY"/>
    <property type="match status" value="1"/>
</dbReference>
<reference evidence="1 2" key="1">
    <citation type="submission" date="2017-07" db="EMBL/GenBank/DDBJ databases">
        <title>Leptospira spp. isolated from tropical soils.</title>
        <authorList>
            <person name="Thibeaux R."/>
            <person name="Iraola G."/>
            <person name="Ferres I."/>
            <person name="Bierque E."/>
            <person name="Girault D."/>
            <person name="Soupe-Gilbert M.-E."/>
            <person name="Picardeau M."/>
            <person name="Goarant C."/>
        </authorList>
    </citation>
    <scope>NUCLEOTIDE SEQUENCE [LARGE SCALE GENOMIC DNA]</scope>
    <source>
        <strain evidence="1 2">FH4-C-A1</strain>
    </source>
</reference>
<dbReference type="RefSeq" id="WP_100762644.1">
    <property type="nucleotide sequence ID" value="NZ_NPDS01000004.1"/>
</dbReference>
<gene>
    <name evidence="1" type="ORF">CH367_11505</name>
</gene>
<accession>A0ABX4NNY9</accession>
<evidence type="ECO:0000313" key="1">
    <source>
        <dbReference type="EMBL" id="PJZ57342.1"/>
    </source>
</evidence>
<protein>
    <submittedName>
        <fullName evidence="1">Heme-binding protein HmuY</fullName>
    </submittedName>
</protein>
<dbReference type="Proteomes" id="UP000231879">
    <property type="component" value="Unassembled WGS sequence"/>
</dbReference>
<sequence length="237" mass="25975">MDSIPNFKPLWKRTCIGFGILFFLSCLISCARQHPAIDEGELAFRQSILAIQKQIEEANNSKILSTDPNGDGSFTTKIRAVSYDVWIKYSFANKAQVFAADNAGGWDVGFQRFKLQTNGGLTHPGGNGGACMTNPVLTDFNAASASTSSALGCTNAFFLPDTNVSEVAAGGVQTNYVGSDVLNKWFNYTLAFLQPNNKIFVIRSNTGNEYYLFQVTGYYSTEGTSAYPTVKWKQIPY</sequence>
<dbReference type="Pfam" id="PF14064">
    <property type="entry name" value="HmuY"/>
    <property type="match status" value="1"/>
</dbReference>
<keyword evidence="2" id="KW-1185">Reference proteome</keyword>
<organism evidence="1 2">
    <name type="scientific">Leptospira barantonii</name>
    <dbReference type="NCBI Taxonomy" id="2023184"/>
    <lineage>
        <taxon>Bacteria</taxon>
        <taxon>Pseudomonadati</taxon>
        <taxon>Spirochaetota</taxon>
        <taxon>Spirochaetia</taxon>
        <taxon>Leptospirales</taxon>
        <taxon>Leptospiraceae</taxon>
        <taxon>Leptospira</taxon>
    </lineage>
</organism>
<name>A0ABX4NNY9_9LEPT</name>
<comment type="caution">
    <text evidence="1">The sequence shown here is derived from an EMBL/GenBank/DDBJ whole genome shotgun (WGS) entry which is preliminary data.</text>
</comment>